<name>A0A1M7A8A5_9BRAD</name>
<keyword evidence="3 5" id="KW-0413">Isomerase</keyword>
<dbReference type="UniPathway" id="UPA00242"/>
<dbReference type="GO" id="GO:0030246">
    <property type="term" value="F:carbohydrate binding"/>
    <property type="evidence" value="ECO:0007669"/>
    <property type="project" value="InterPro"/>
</dbReference>
<comment type="similarity">
    <text evidence="2 5">Belongs to the aldose epimerase family.</text>
</comment>
<dbReference type="GO" id="GO:0006006">
    <property type="term" value="P:glucose metabolic process"/>
    <property type="evidence" value="ECO:0007669"/>
    <property type="project" value="TreeGrafter"/>
</dbReference>
<dbReference type="Proteomes" id="UP000189935">
    <property type="component" value="Chromosome I"/>
</dbReference>
<feature type="binding site" evidence="8">
    <location>
        <begin position="89"/>
        <end position="90"/>
    </location>
    <ligand>
        <name>beta-D-galactose</name>
        <dbReference type="ChEBI" id="CHEBI:27667"/>
    </ligand>
</feature>
<dbReference type="GO" id="GO:0005737">
    <property type="term" value="C:cytoplasm"/>
    <property type="evidence" value="ECO:0007669"/>
    <property type="project" value="TreeGrafter"/>
</dbReference>
<dbReference type="GO" id="GO:0004034">
    <property type="term" value="F:aldose 1-epimerase activity"/>
    <property type="evidence" value="ECO:0007669"/>
    <property type="project" value="UniProtKB-EC"/>
</dbReference>
<evidence type="ECO:0000256" key="5">
    <source>
        <dbReference type="PIRNR" id="PIRNR005096"/>
    </source>
</evidence>
<dbReference type="Gene3D" id="2.70.98.10">
    <property type="match status" value="1"/>
</dbReference>
<feature type="active site" description="Proton donor" evidence="6">
    <location>
        <position position="189"/>
    </location>
</feature>
<dbReference type="CDD" id="cd09019">
    <property type="entry name" value="galactose_mutarotase_like"/>
    <property type="match status" value="1"/>
</dbReference>
<evidence type="ECO:0000256" key="7">
    <source>
        <dbReference type="PIRSR" id="PIRSR005096-2"/>
    </source>
</evidence>
<accession>A0A1M7A8A5</accession>
<evidence type="ECO:0000256" key="1">
    <source>
        <dbReference type="ARBA" id="ARBA00005028"/>
    </source>
</evidence>
<dbReference type="InterPro" id="IPR011013">
    <property type="entry name" value="Gal_mutarotase_sf_dom"/>
</dbReference>
<evidence type="ECO:0000256" key="9">
    <source>
        <dbReference type="SAM" id="MobiDB-lite"/>
    </source>
</evidence>
<dbReference type="AlphaFoldDB" id="A0A1M7A8A5"/>
<dbReference type="EC" id="5.1.3.3" evidence="5"/>
<dbReference type="EMBL" id="LT670844">
    <property type="protein sequence ID" value="SHL38789.1"/>
    <property type="molecule type" value="Genomic_DNA"/>
</dbReference>
<dbReference type="InterPro" id="IPR015443">
    <property type="entry name" value="Aldose_1-epimerase"/>
</dbReference>
<comment type="catalytic activity">
    <reaction evidence="5">
        <text>alpha-D-glucose = beta-D-glucose</text>
        <dbReference type="Rhea" id="RHEA:10264"/>
        <dbReference type="ChEBI" id="CHEBI:15903"/>
        <dbReference type="ChEBI" id="CHEBI:17925"/>
        <dbReference type="EC" id="5.1.3.3"/>
    </reaction>
</comment>
<dbReference type="SUPFAM" id="SSF74650">
    <property type="entry name" value="Galactose mutarotase-like"/>
    <property type="match status" value="1"/>
</dbReference>
<dbReference type="InterPro" id="IPR014718">
    <property type="entry name" value="GH-type_carb-bd"/>
</dbReference>
<evidence type="ECO:0000313" key="11">
    <source>
        <dbReference type="Proteomes" id="UP000189935"/>
    </source>
</evidence>
<keyword evidence="4 5" id="KW-0119">Carbohydrate metabolism</keyword>
<dbReference type="PIRSF" id="PIRSF005096">
    <property type="entry name" value="GALM"/>
    <property type="match status" value="1"/>
</dbReference>
<dbReference type="InterPro" id="IPR008183">
    <property type="entry name" value="Aldose_1/G6P_1-epimerase"/>
</dbReference>
<dbReference type="GO" id="GO:0033499">
    <property type="term" value="P:galactose catabolic process via UDP-galactose, Leloir pathway"/>
    <property type="evidence" value="ECO:0007669"/>
    <property type="project" value="TreeGrafter"/>
</dbReference>
<protein>
    <recommendedName>
        <fullName evidence="5">Aldose 1-epimerase</fullName>
        <ecNumber evidence="5">5.1.3.3</ecNumber>
    </recommendedName>
</protein>
<sequence>MAPLDRTQTPKVTRTIFGHLPDGTAIEMVRLCGDGGFEVRIITYGAVIQSIFAPDRAGRLADVVLGRDDLAGYAAIRRFLGATVGRYANRIANGTFELDGDRYQLPANDGANALHGGLAGFDRKAWSVTDIGESPVPFVTLSYVSPDGEEGYPGRLATQLSYSISGGIGLSVAFSAVTDKPTIVNLTNHSFFNLSGVEGSGDILDHHLTIAADTYLPVSAAGIPLEAPSKVDATPFDFRSPHPVGARLRDANEQIQIRKGYDHNFCLRGSVTNAPRLAARLEDPSSGRVLELLTDQPGVQFYSGNFLDGTVTGKYGRVHRQYDALCLEPQRYPDTPNRPAFPSARLDPGQAYHHTSLYRFSASRRHGRIQGKSRGTYDIIRSLLVGHDRVRRRAEQQRRQKQTATTRRLGLTLWE</sequence>
<evidence type="ECO:0000256" key="3">
    <source>
        <dbReference type="ARBA" id="ARBA00023235"/>
    </source>
</evidence>
<organism evidence="10 11">
    <name type="scientific">Bradyrhizobium lablabi</name>
    <dbReference type="NCBI Taxonomy" id="722472"/>
    <lineage>
        <taxon>Bacteria</taxon>
        <taxon>Pseudomonadati</taxon>
        <taxon>Pseudomonadota</taxon>
        <taxon>Alphaproteobacteria</taxon>
        <taxon>Hyphomicrobiales</taxon>
        <taxon>Nitrobacteraceae</taxon>
        <taxon>Bradyrhizobium</taxon>
    </lineage>
</organism>
<evidence type="ECO:0000256" key="6">
    <source>
        <dbReference type="PIRSR" id="PIRSR005096-1"/>
    </source>
</evidence>
<feature type="binding site" evidence="7">
    <location>
        <position position="262"/>
    </location>
    <ligand>
        <name>beta-D-galactose</name>
        <dbReference type="ChEBI" id="CHEBI:27667"/>
    </ligand>
</feature>
<reference evidence="10 11" key="1">
    <citation type="submission" date="2016-11" db="EMBL/GenBank/DDBJ databases">
        <authorList>
            <person name="Jaros S."/>
            <person name="Januszkiewicz K."/>
            <person name="Wedrychowicz H."/>
        </authorList>
    </citation>
    <scope>NUCLEOTIDE SEQUENCE [LARGE SCALE GENOMIC DNA]</scope>
    <source>
        <strain evidence="10 11">GAS499</strain>
    </source>
</reference>
<evidence type="ECO:0000256" key="8">
    <source>
        <dbReference type="PIRSR" id="PIRSR005096-3"/>
    </source>
</evidence>
<gene>
    <name evidence="10" type="ORF">SAMN05444159_5769</name>
</gene>
<feature type="region of interest" description="Disordered" evidence="9">
    <location>
        <begin position="391"/>
        <end position="415"/>
    </location>
</feature>
<evidence type="ECO:0000313" key="10">
    <source>
        <dbReference type="EMBL" id="SHL38789.1"/>
    </source>
</evidence>
<comment type="pathway">
    <text evidence="1 5">Carbohydrate metabolism; hexose metabolism.</text>
</comment>
<feature type="active site" description="Proton acceptor" evidence="6">
    <location>
        <position position="328"/>
    </location>
</feature>
<proteinExistence type="inferred from homology"/>
<dbReference type="NCBIfam" id="NF008277">
    <property type="entry name" value="PRK11055.1"/>
    <property type="match status" value="1"/>
</dbReference>
<dbReference type="PANTHER" id="PTHR10091:SF0">
    <property type="entry name" value="GALACTOSE MUTAROTASE"/>
    <property type="match status" value="1"/>
</dbReference>
<dbReference type="InterPro" id="IPR047215">
    <property type="entry name" value="Galactose_mutarotase-like"/>
</dbReference>
<dbReference type="Pfam" id="PF01263">
    <property type="entry name" value="Aldose_epim"/>
    <property type="match status" value="1"/>
</dbReference>
<evidence type="ECO:0000256" key="2">
    <source>
        <dbReference type="ARBA" id="ARBA00006206"/>
    </source>
</evidence>
<dbReference type="PANTHER" id="PTHR10091">
    <property type="entry name" value="ALDOSE-1-EPIMERASE"/>
    <property type="match status" value="1"/>
</dbReference>
<evidence type="ECO:0000256" key="4">
    <source>
        <dbReference type="ARBA" id="ARBA00023277"/>
    </source>
</evidence>